<organism evidence="1 2">
    <name type="scientific">Arctia plantaginis</name>
    <name type="common">Wood tiger moth</name>
    <name type="synonym">Phalaena plantaginis</name>
    <dbReference type="NCBI Taxonomy" id="874455"/>
    <lineage>
        <taxon>Eukaryota</taxon>
        <taxon>Metazoa</taxon>
        <taxon>Ecdysozoa</taxon>
        <taxon>Arthropoda</taxon>
        <taxon>Hexapoda</taxon>
        <taxon>Insecta</taxon>
        <taxon>Pterygota</taxon>
        <taxon>Neoptera</taxon>
        <taxon>Endopterygota</taxon>
        <taxon>Lepidoptera</taxon>
        <taxon>Glossata</taxon>
        <taxon>Ditrysia</taxon>
        <taxon>Noctuoidea</taxon>
        <taxon>Erebidae</taxon>
        <taxon>Arctiinae</taxon>
        <taxon>Arctia</taxon>
    </lineage>
</organism>
<dbReference type="EMBL" id="CADEBD010000306">
    <property type="protein sequence ID" value="CAB3238413.1"/>
    <property type="molecule type" value="Genomic_DNA"/>
</dbReference>
<comment type="caution">
    <text evidence="1">The sequence shown here is derived from an EMBL/GenBank/DDBJ whole genome shotgun (WGS) entry which is preliminary data.</text>
</comment>
<dbReference type="OrthoDB" id="5857104at2759"/>
<reference evidence="1 2" key="1">
    <citation type="submission" date="2020-04" db="EMBL/GenBank/DDBJ databases">
        <authorList>
            <person name="Wallbank WR R."/>
            <person name="Pardo Diaz C."/>
            <person name="Kozak K."/>
            <person name="Martin S."/>
            <person name="Jiggins C."/>
            <person name="Moest M."/>
            <person name="Warren A I."/>
            <person name="Byers J.R.P. K."/>
            <person name="Montejo-Kovacevich G."/>
            <person name="Yen C E."/>
        </authorList>
    </citation>
    <scope>NUCLEOTIDE SEQUENCE [LARGE SCALE GENOMIC DNA]</scope>
</reference>
<gene>
    <name evidence="1" type="ORF">APLA_LOCUS8208</name>
</gene>
<sequence>MLAAAANGSQQCTGRRRTYSISGDSTASLVGGVLAYERCSPHSGAFSDIQHGALAKRVPRSATGGGTTRVHYITYVCFIIKPGFLNKAYFVYESKLLVLLLHRLIYLQPTFLLLDTHDEALGKQTSLEYIYLGGGYLYDYAVD</sequence>
<dbReference type="Proteomes" id="UP000494256">
    <property type="component" value="Unassembled WGS sequence"/>
</dbReference>
<evidence type="ECO:0000313" key="1">
    <source>
        <dbReference type="EMBL" id="CAB3238413.1"/>
    </source>
</evidence>
<name>A0A8S1A203_ARCPL</name>
<evidence type="ECO:0000313" key="2">
    <source>
        <dbReference type="Proteomes" id="UP000494256"/>
    </source>
</evidence>
<protein>
    <submittedName>
        <fullName evidence="1">Uncharacterized protein</fullName>
    </submittedName>
</protein>
<dbReference type="AlphaFoldDB" id="A0A8S1A203"/>
<proteinExistence type="predicted"/>
<accession>A0A8S1A203</accession>